<dbReference type="InterPro" id="IPR051261">
    <property type="entry name" value="NLR"/>
</dbReference>
<name>A0AAD8ZQA9_9TELE</name>
<keyword evidence="2" id="KW-0677">Repeat</keyword>
<organism evidence="3 4">
    <name type="scientific">Electrophorus voltai</name>
    <dbReference type="NCBI Taxonomy" id="2609070"/>
    <lineage>
        <taxon>Eukaryota</taxon>
        <taxon>Metazoa</taxon>
        <taxon>Chordata</taxon>
        <taxon>Craniata</taxon>
        <taxon>Vertebrata</taxon>
        <taxon>Euteleostomi</taxon>
        <taxon>Actinopterygii</taxon>
        <taxon>Neopterygii</taxon>
        <taxon>Teleostei</taxon>
        <taxon>Ostariophysi</taxon>
        <taxon>Gymnotiformes</taxon>
        <taxon>Gymnotoidei</taxon>
        <taxon>Gymnotidae</taxon>
        <taxon>Electrophorus</taxon>
    </lineage>
</organism>
<dbReference type="InterPro" id="IPR032675">
    <property type="entry name" value="LRR_dom_sf"/>
</dbReference>
<gene>
    <name evidence="3" type="ORF">P4O66_004106</name>
</gene>
<keyword evidence="4" id="KW-1185">Reference proteome</keyword>
<evidence type="ECO:0000256" key="2">
    <source>
        <dbReference type="ARBA" id="ARBA00022737"/>
    </source>
</evidence>
<dbReference type="Proteomes" id="UP001239994">
    <property type="component" value="Unassembled WGS sequence"/>
</dbReference>
<reference evidence="3" key="1">
    <citation type="submission" date="2023-03" db="EMBL/GenBank/DDBJ databases">
        <title>Electrophorus voltai genome.</title>
        <authorList>
            <person name="Bian C."/>
        </authorList>
    </citation>
    <scope>NUCLEOTIDE SEQUENCE</scope>
    <source>
        <strain evidence="3">CB-2022</strain>
        <tissue evidence="3">Muscle</tissue>
    </source>
</reference>
<evidence type="ECO:0000313" key="4">
    <source>
        <dbReference type="Proteomes" id="UP001239994"/>
    </source>
</evidence>
<evidence type="ECO:0000313" key="3">
    <source>
        <dbReference type="EMBL" id="KAK1803316.1"/>
    </source>
</evidence>
<accession>A0AAD8ZQA9</accession>
<keyword evidence="1" id="KW-0433">Leucine-rich repeat</keyword>
<dbReference type="EMBL" id="JAROKS010000005">
    <property type="protein sequence ID" value="KAK1803316.1"/>
    <property type="molecule type" value="Genomic_DNA"/>
</dbReference>
<evidence type="ECO:0000256" key="1">
    <source>
        <dbReference type="ARBA" id="ARBA00022614"/>
    </source>
</evidence>
<sequence>MHIVVQREGKEMAKIEQRAKKELFDCSITDEGCAALASALRSNPSSHLRELNLNYDKPGDSGVKQLSAVLEDPHCKLEKLQLLVSSLKQQIWLVQETLVRTVEWRFVVRDEGEGAAPSCGQRLLDRGLRACGVCRPARTHTFTGGLRDPFAPQVICKVPL</sequence>
<proteinExistence type="predicted"/>
<protein>
    <submittedName>
        <fullName evidence="3">Uncharacterized protein</fullName>
    </submittedName>
</protein>
<comment type="caution">
    <text evidence="3">The sequence shown here is derived from an EMBL/GenBank/DDBJ whole genome shotgun (WGS) entry which is preliminary data.</text>
</comment>
<dbReference type="Gene3D" id="3.80.10.10">
    <property type="entry name" value="Ribonuclease Inhibitor"/>
    <property type="match status" value="1"/>
</dbReference>
<dbReference type="PANTHER" id="PTHR24106">
    <property type="entry name" value="NACHT, LRR AND CARD DOMAINS-CONTAINING"/>
    <property type="match status" value="1"/>
</dbReference>
<dbReference type="SMART" id="SM00368">
    <property type="entry name" value="LRR_RI"/>
    <property type="match status" value="2"/>
</dbReference>
<dbReference type="SUPFAM" id="SSF52047">
    <property type="entry name" value="RNI-like"/>
    <property type="match status" value="1"/>
</dbReference>
<dbReference type="AlphaFoldDB" id="A0AAD8ZQA9"/>